<evidence type="ECO:0000313" key="3">
    <source>
        <dbReference type="Proteomes" id="UP000295781"/>
    </source>
</evidence>
<sequence>MLSAAAIGALACSPKVRNYGGATDDIGEGGGGADAEGGGGSGAAGGGSGAAGGGGSGGDATGGGGSDAAGGGGSGGDGGGETTAPPGQFHWALQIGENGFDSAVSVAVDPEGNPIVIGRFAGAIDLGGGPLTAGQGSGAYLVKYDREGKHLWSKSFGLSLSGGQHVATGSRGELFVGGSYFRDLDFGGGPLPVSNGGLGLARFAGADGAHVWSKGFGDQYVKELRYVAVDNTGAVLISGSIGGTADFGGGPVGDDLSGNAVYLAKLDAKGNHVFTTYIDDERAHLAAGGVAADAEGNVAIAGAFEENLWLGVVRRPLVSNGGKDIFVGKLSPQGTVLWRRSFGDSLADAASQVAFDPKGNVLLGGTFQGSVDFGGGPLVALGTRPNFFVAKFDPEGNHLYSRGFGDSELQDVASVASDPAGNAVITGTFLGNIDFDGAVLTSKGTTADVQGYRQGGDIFIAKLGRAGEHLWSRHIGDPEMQLAGGVAVGPEGEVFAVGSFRGTVDLGGGPVTSRGETDGYLVKLGP</sequence>
<dbReference type="InterPro" id="IPR052918">
    <property type="entry name" value="Motility_Chemotaxis_Reg"/>
</dbReference>
<dbReference type="PANTHER" id="PTHR35580:SF1">
    <property type="entry name" value="PHYTASE-LIKE DOMAIN-CONTAINING PROTEIN"/>
    <property type="match status" value="1"/>
</dbReference>
<dbReference type="Proteomes" id="UP000295781">
    <property type="component" value="Chromosome"/>
</dbReference>
<reference evidence="2 3" key="1">
    <citation type="submission" date="2015-09" db="EMBL/GenBank/DDBJ databases">
        <title>Sorangium comparison.</title>
        <authorList>
            <person name="Zaburannyi N."/>
            <person name="Bunk B."/>
            <person name="Overmann J."/>
            <person name="Mueller R."/>
        </authorList>
    </citation>
    <scope>NUCLEOTIDE SEQUENCE [LARGE SCALE GENOMIC DNA]</scope>
    <source>
        <strain evidence="2 3">So ceGT47</strain>
    </source>
</reference>
<feature type="compositionally biased region" description="Gly residues" evidence="1">
    <location>
        <begin position="30"/>
        <end position="81"/>
    </location>
</feature>
<evidence type="ECO:0000313" key="2">
    <source>
        <dbReference type="EMBL" id="AUX21994.1"/>
    </source>
</evidence>
<name>A0A4P2PYP9_SORCE</name>
<evidence type="ECO:0000256" key="1">
    <source>
        <dbReference type="SAM" id="MobiDB-lite"/>
    </source>
</evidence>
<accession>A0A4P2PYP9</accession>
<protein>
    <submittedName>
        <fullName evidence="2">Uncharacterized protein</fullName>
    </submittedName>
</protein>
<feature type="region of interest" description="Disordered" evidence="1">
    <location>
        <begin position="30"/>
        <end position="87"/>
    </location>
</feature>
<dbReference type="Gene3D" id="2.80.10.50">
    <property type="match status" value="1"/>
</dbReference>
<gene>
    <name evidence="2" type="ORF">SOCEGT47_024950</name>
</gene>
<dbReference type="EMBL" id="CP012670">
    <property type="protein sequence ID" value="AUX21994.1"/>
    <property type="molecule type" value="Genomic_DNA"/>
</dbReference>
<dbReference type="SUPFAM" id="SSF101898">
    <property type="entry name" value="NHL repeat"/>
    <property type="match status" value="2"/>
</dbReference>
<dbReference type="PANTHER" id="PTHR35580">
    <property type="entry name" value="CELL SURFACE GLYCOPROTEIN (S-LAYER PROTEIN)-LIKE PROTEIN"/>
    <property type="match status" value="1"/>
</dbReference>
<organism evidence="2 3">
    <name type="scientific">Sorangium cellulosum</name>
    <name type="common">Polyangium cellulosum</name>
    <dbReference type="NCBI Taxonomy" id="56"/>
    <lineage>
        <taxon>Bacteria</taxon>
        <taxon>Pseudomonadati</taxon>
        <taxon>Myxococcota</taxon>
        <taxon>Polyangia</taxon>
        <taxon>Polyangiales</taxon>
        <taxon>Polyangiaceae</taxon>
        <taxon>Sorangium</taxon>
    </lineage>
</organism>
<dbReference type="AlphaFoldDB" id="A0A4P2PYP9"/>
<proteinExistence type="predicted"/>